<reference evidence="9 10" key="1">
    <citation type="submission" date="2019-03" db="EMBL/GenBank/DDBJ databases">
        <title>Sequencing the genomes of 1000 actinobacteria strains.</title>
        <authorList>
            <person name="Klenk H.-P."/>
        </authorList>
    </citation>
    <scope>NUCLEOTIDE SEQUENCE [LARGE SCALE GENOMIC DNA]</scope>
    <source>
        <strain evidence="9 10">DSM 44969</strain>
    </source>
</reference>
<dbReference type="GO" id="GO:0046872">
    <property type="term" value="F:metal ion binding"/>
    <property type="evidence" value="ECO:0007669"/>
    <property type="project" value="UniProtKB-KW"/>
</dbReference>
<dbReference type="InterPro" id="IPR036136">
    <property type="entry name" value="Nit/Sulf_reduc_fer-like_dom_sf"/>
</dbReference>
<dbReference type="SUPFAM" id="SSF55124">
    <property type="entry name" value="Nitrite/Sulfite reductase N-terminal domain-like"/>
    <property type="match status" value="2"/>
</dbReference>
<gene>
    <name evidence="9" type="ORF">EV378_0621</name>
</gene>
<dbReference type="InterPro" id="IPR045854">
    <property type="entry name" value="NO2/SO3_Rdtase_4Fe4S_sf"/>
</dbReference>
<dbReference type="GO" id="GO:0016491">
    <property type="term" value="F:oxidoreductase activity"/>
    <property type="evidence" value="ECO:0007669"/>
    <property type="project" value="UniProtKB-KW"/>
</dbReference>
<dbReference type="Pfam" id="PF03460">
    <property type="entry name" value="NIR_SIR_ferr"/>
    <property type="match status" value="1"/>
</dbReference>
<evidence type="ECO:0000313" key="10">
    <source>
        <dbReference type="Proteomes" id="UP000295560"/>
    </source>
</evidence>
<keyword evidence="2" id="KW-0349">Heme</keyword>
<feature type="compositionally biased region" description="Low complexity" evidence="7">
    <location>
        <begin position="344"/>
        <end position="360"/>
    </location>
</feature>
<feature type="region of interest" description="Disordered" evidence="7">
    <location>
        <begin position="265"/>
        <end position="369"/>
    </location>
</feature>
<keyword evidence="1" id="KW-0004">4Fe-4S</keyword>
<feature type="region of interest" description="Disordered" evidence="7">
    <location>
        <begin position="487"/>
        <end position="507"/>
    </location>
</feature>
<proteinExistence type="predicted"/>
<feature type="compositionally biased region" description="Low complexity" evidence="7">
    <location>
        <begin position="265"/>
        <end position="282"/>
    </location>
</feature>
<evidence type="ECO:0000256" key="5">
    <source>
        <dbReference type="ARBA" id="ARBA00023004"/>
    </source>
</evidence>
<dbReference type="Gene3D" id="3.90.480.20">
    <property type="match status" value="1"/>
</dbReference>
<feature type="compositionally biased region" description="Low complexity" evidence="7">
    <location>
        <begin position="1"/>
        <end position="17"/>
    </location>
</feature>
<keyword evidence="6" id="KW-0411">Iron-sulfur</keyword>
<feature type="region of interest" description="Disordered" evidence="7">
    <location>
        <begin position="1"/>
        <end position="34"/>
    </location>
</feature>
<dbReference type="Proteomes" id="UP000295560">
    <property type="component" value="Unassembled WGS sequence"/>
</dbReference>
<keyword evidence="10" id="KW-1185">Reference proteome</keyword>
<keyword evidence="4" id="KW-0560">Oxidoreductase</keyword>
<keyword evidence="5" id="KW-0408">Iron</keyword>
<dbReference type="EMBL" id="SMFZ01000001">
    <property type="protein sequence ID" value="TCK24828.1"/>
    <property type="molecule type" value="Genomic_DNA"/>
</dbReference>
<accession>A0A4R1HRP0</accession>
<evidence type="ECO:0000256" key="4">
    <source>
        <dbReference type="ARBA" id="ARBA00023002"/>
    </source>
</evidence>
<evidence type="ECO:0000256" key="3">
    <source>
        <dbReference type="ARBA" id="ARBA00022723"/>
    </source>
</evidence>
<dbReference type="GO" id="GO:0051539">
    <property type="term" value="F:4 iron, 4 sulfur cluster binding"/>
    <property type="evidence" value="ECO:0007669"/>
    <property type="project" value="UniProtKB-KW"/>
</dbReference>
<protein>
    <submittedName>
        <fullName evidence="9">Nitrite/sulfite reductase ferredoxin-like protein</fullName>
    </submittedName>
</protein>
<evidence type="ECO:0000259" key="8">
    <source>
        <dbReference type="Pfam" id="PF03460"/>
    </source>
</evidence>
<feature type="domain" description="Nitrite/Sulfite reductase ferredoxin-like" evidence="8">
    <location>
        <begin position="58"/>
        <end position="106"/>
    </location>
</feature>
<evidence type="ECO:0000256" key="6">
    <source>
        <dbReference type="ARBA" id="ARBA00023014"/>
    </source>
</evidence>
<evidence type="ECO:0000256" key="1">
    <source>
        <dbReference type="ARBA" id="ARBA00022485"/>
    </source>
</evidence>
<organism evidence="9 10">
    <name type="scientific">Pseudonocardia endophytica</name>
    <dbReference type="NCBI Taxonomy" id="401976"/>
    <lineage>
        <taxon>Bacteria</taxon>
        <taxon>Bacillati</taxon>
        <taxon>Actinomycetota</taxon>
        <taxon>Actinomycetes</taxon>
        <taxon>Pseudonocardiales</taxon>
        <taxon>Pseudonocardiaceae</taxon>
        <taxon>Pseudonocardia</taxon>
    </lineage>
</organism>
<comment type="caution">
    <text evidence="9">The sequence shown here is derived from an EMBL/GenBank/DDBJ whole genome shotgun (WGS) entry which is preliminary data.</text>
</comment>
<dbReference type="InterPro" id="IPR051329">
    <property type="entry name" value="NIR_SIR_4Fe-4S"/>
</dbReference>
<evidence type="ECO:0000256" key="7">
    <source>
        <dbReference type="SAM" id="MobiDB-lite"/>
    </source>
</evidence>
<keyword evidence="3" id="KW-0479">Metal-binding</keyword>
<dbReference type="PANTHER" id="PTHR32439:SF9">
    <property type="entry name" value="BLR3264 PROTEIN"/>
    <property type="match status" value="1"/>
</dbReference>
<evidence type="ECO:0000313" key="9">
    <source>
        <dbReference type="EMBL" id="TCK24828.1"/>
    </source>
</evidence>
<dbReference type="InterPro" id="IPR005117">
    <property type="entry name" value="NiRdtase/SiRdtase_haem-b_fer"/>
</dbReference>
<feature type="compositionally biased region" description="Low complexity" evidence="7">
    <location>
        <begin position="299"/>
        <end position="316"/>
    </location>
</feature>
<sequence length="507" mass="51466">MSHPAAPGSPGRSAAVPTVTGVRTTERSVGGAGIDATRTRADACPGVVSPHLAADGALARVRLPGGAISATALRAVAALAEVAGDGAVHLTSRGNLQLRGMDPDDPRPVQRLDAAGLLPSRTHERVRNVLASPLSGITGGVADVRGLAAALDRDLCARPSLASLPGRFLFAFDDGRGDVAAERPDVCWLAVSDDDGELLVAGAPTGLWCFSADSPSLLLDAAETFLLLRAEHAEDPDARAWRAVELPDAAIRIGDALVARWGTTRAAAPTGPGRAAGPSAPTLDDSSSRVEGLDGGSSRATGPRGATPPRRTPAAAEPRRLGESSCRAEGLDESSFRATGSGGAASTARRTGSVGSSSRPEGSDRSSSRVVGVLGSGAVGAAPVLGELSVAQLRVLAELAPDVIVTPWRTLVVPAPHDPGTALDRLREADLVVDPQHAALRVSACAGTPGCAKSLADVRAHARSLVTSGADGPVHVSGCARRCGAPHGTHTDLVATGPRTYTTEEHR</sequence>
<dbReference type="SUPFAM" id="SSF56014">
    <property type="entry name" value="Nitrite and sulphite reductase 4Fe-4S domain-like"/>
    <property type="match status" value="2"/>
</dbReference>
<dbReference type="PANTHER" id="PTHR32439">
    <property type="entry name" value="FERREDOXIN--NITRITE REDUCTASE, CHLOROPLASTIC"/>
    <property type="match status" value="1"/>
</dbReference>
<dbReference type="AlphaFoldDB" id="A0A4R1HRP0"/>
<evidence type="ECO:0000256" key="2">
    <source>
        <dbReference type="ARBA" id="ARBA00022617"/>
    </source>
</evidence>
<name>A0A4R1HRP0_PSEEN</name>